<keyword evidence="6 13" id="KW-0441">Lipid A biosynthesis</keyword>
<dbReference type="PANTHER" id="PTHR42724">
    <property type="entry name" value="TETRAACYLDISACCHARIDE 4'-KINASE"/>
    <property type="match status" value="1"/>
</dbReference>
<dbReference type="Proteomes" id="UP000324973">
    <property type="component" value="Unassembled WGS sequence"/>
</dbReference>
<protein>
    <recommendedName>
        <fullName evidence="4 13">Tetraacyldisaccharide 4'-kinase</fullName>
        <ecNumber evidence="3 13">2.7.1.130</ecNumber>
    </recommendedName>
    <alternativeName>
        <fullName evidence="12 13">Lipid A 4'-kinase</fullName>
    </alternativeName>
</protein>
<dbReference type="InterPro" id="IPR003758">
    <property type="entry name" value="LpxK"/>
</dbReference>
<evidence type="ECO:0000256" key="3">
    <source>
        <dbReference type="ARBA" id="ARBA00012071"/>
    </source>
</evidence>
<organism evidence="14 15">
    <name type="scientific">Luteimonas viscosa</name>
    <dbReference type="NCBI Taxonomy" id="1132694"/>
    <lineage>
        <taxon>Bacteria</taxon>
        <taxon>Pseudomonadati</taxon>
        <taxon>Pseudomonadota</taxon>
        <taxon>Gammaproteobacteria</taxon>
        <taxon>Lysobacterales</taxon>
        <taxon>Lysobacteraceae</taxon>
        <taxon>Luteimonas</taxon>
    </lineage>
</organism>
<dbReference type="UniPathway" id="UPA00359">
    <property type="reaction ID" value="UER00482"/>
</dbReference>
<keyword evidence="7 13" id="KW-0808">Transferase</keyword>
<feature type="binding site" evidence="13">
    <location>
        <begin position="61"/>
        <end position="68"/>
    </location>
    <ligand>
        <name>ATP</name>
        <dbReference type="ChEBI" id="CHEBI:30616"/>
    </ligand>
</feature>
<keyword evidence="5 13" id="KW-0444">Lipid biosynthesis</keyword>
<dbReference type="GO" id="GO:0009245">
    <property type="term" value="P:lipid A biosynthetic process"/>
    <property type="evidence" value="ECO:0007669"/>
    <property type="project" value="UniProtKB-UniRule"/>
</dbReference>
<evidence type="ECO:0000256" key="1">
    <source>
        <dbReference type="ARBA" id="ARBA00002274"/>
    </source>
</evidence>
<evidence type="ECO:0000256" key="5">
    <source>
        <dbReference type="ARBA" id="ARBA00022516"/>
    </source>
</evidence>
<evidence type="ECO:0000313" key="14">
    <source>
        <dbReference type="EMBL" id="TYT24813.1"/>
    </source>
</evidence>
<evidence type="ECO:0000256" key="9">
    <source>
        <dbReference type="ARBA" id="ARBA00022777"/>
    </source>
</evidence>
<name>A0A5D4XLJ7_9GAMM</name>
<comment type="caution">
    <text evidence="14">The sequence shown here is derived from an EMBL/GenBank/DDBJ whole genome shotgun (WGS) entry which is preliminary data.</text>
</comment>
<comment type="catalytic activity">
    <reaction evidence="13">
        <text>a lipid A disaccharide + ATP = a lipid IVA + ADP + H(+)</text>
        <dbReference type="Rhea" id="RHEA:67840"/>
        <dbReference type="ChEBI" id="CHEBI:15378"/>
        <dbReference type="ChEBI" id="CHEBI:30616"/>
        <dbReference type="ChEBI" id="CHEBI:176343"/>
        <dbReference type="ChEBI" id="CHEBI:176425"/>
        <dbReference type="ChEBI" id="CHEBI:456216"/>
        <dbReference type="EC" id="2.7.1.130"/>
    </reaction>
</comment>
<dbReference type="GO" id="GO:0005524">
    <property type="term" value="F:ATP binding"/>
    <property type="evidence" value="ECO:0007669"/>
    <property type="project" value="UniProtKB-UniRule"/>
</dbReference>
<dbReference type="RefSeq" id="WP_149101363.1">
    <property type="nucleotide sequence ID" value="NZ_VTFT01000001.1"/>
</dbReference>
<comment type="function">
    <text evidence="1 13">Transfers the gamma-phosphate of ATP to the 4'-position of a tetraacyldisaccharide 1-phosphate intermediate (termed DS-1-P) to form tetraacyldisaccharide 1,4'-bis-phosphate (lipid IVA).</text>
</comment>
<dbReference type="HAMAP" id="MF_00409">
    <property type="entry name" value="LpxK"/>
    <property type="match status" value="1"/>
</dbReference>
<evidence type="ECO:0000256" key="12">
    <source>
        <dbReference type="ARBA" id="ARBA00029757"/>
    </source>
</evidence>
<evidence type="ECO:0000256" key="13">
    <source>
        <dbReference type="HAMAP-Rule" id="MF_00409"/>
    </source>
</evidence>
<keyword evidence="9 13" id="KW-0418">Kinase</keyword>
<evidence type="ECO:0000256" key="2">
    <source>
        <dbReference type="ARBA" id="ARBA00004870"/>
    </source>
</evidence>
<evidence type="ECO:0000313" key="15">
    <source>
        <dbReference type="Proteomes" id="UP000324973"/>
    </source>
</evidence>
<dbReference type="GO" id="GO:0009029">
    <property type="term" value="F:lipid-A 4'-kinase activity"/>
    <property type="evidence" value="ECO:0007669"/>
    <property type="project" value="UniProtKB-UniRule"/>
</dbReference>
<dbReference type="EC" id="2.7.1.130" evidence="3 13"/>
<comment type="similarity">
    <text evidence="13">Belongs to the LpxK family.</text>
</comment>
<sequence>MSRRPGHAPHYWYGEAPAPLFARGLSGLYGAVTGVRRDLYLKGLLRRQRIDRPVVVVGNLVAGGSGKTPLTIALVQRLQAAGWTPGIASRGYGRADPKTPRWVESGTDPAVGGDEPVLIAARTGARVRVDGDRVAAARALVAEGCDVVVCDDGLQHYRLARDLEIEVIDGHRRYGNGRLLPAGPLREPPARGERCDFRVLNVGDASDLAAGFGEWPMWFEAGSARPMAGGRPKPLAAFSGQRVHAVAGIGDPERFFSMLRAQGMAVVPHAFPDHHRYDAEDLRFGSDLPVLMTEKDAVKCAALANDRYFSVGIDAHLPEAFWVALFDRLTTRPGGNATP</sequence>
<dbReference type="AlphaFoldDB" id="A0A5D4XLJ7"/>
<dbReference type="GO" id="GO:0005886">
    <property type="term" value="C:plasma membrane"/>
    <property type="evidence" value="ECO:0007669"/>
    <property type="project" value="TreeGrafter"/>
</dbReference>
<dbReference type="GO" id="GO:0009244">
    <property type="term" value="P:lipopolysaccharide core region biosynthetic process"/>
    <property type="evidence" value="ECO:0007669"/>
    <property type="project" value="TreeGrafter"/>
</dbReference>
<comment type="pathway">
    <text evidence="2 13">Glycolipid biosynthesis; lipid IV(A) biosynthesis; lipid IV(A) from (3R)-3-hydroxytetradecanoyl-[acyl-carrier-protein] and UDP-N-acetyl-alpha-D-glucosamine: step 6/6.</text>
</comment>
<evidence type="ECO:0000256" key="4">
    <source>
        <dbReference type="ARBA" id="ARBA00016436"/>
    </source>
</evidence>
<evidence type="ECO:0000256" key="6">
    <source>
        <dbReference type="ARBA" id="ARBA00022556"/>
    </source>
</evidence>
<keyword evidence="11 13" id="KW-0443">Lipid metabolism</keyword>
<dbReference type="OrthoDB" id="9766423at2"/>
<evidence type="ECO:0000256" key="11">
    <source>
        <dbReference type="ARBA" id="ARBA00023098"/>
    </source>
</evidence>
<evidence type="ECO:0000256" key="8">
    <source>
        <dbReference type="ARBA" id="ARBA00022741"/>
    </source>
</evidence>
<proteinExistence type="inferred from homology"/>
<keyword evidence="8 13" id="KW-0547">Nucleotide-binding</keyword>
<gene>
    <name evidence="13" type="primary">lpxK</name>
    <name evidence="14" type="ORF">FZO89_00125</name>
</gene>
<evidence type="ECO:0000256" key="10">
    <source>
        <dbReference type="ARBA" id="ARBA00022840"/>
    </source>
</evidence>
<reference evidence="14 15" key="1">
    <citation type="submission" date="2019-08" db="EMBL/GenBank/DDBJ databases">
        <title>Luteimonas viscosus sp. nov., isolated from soil of a sunflower field.</title>
        <authorList>
            <person name="Jianli Z."/>
            <person name="Ying Z."/>
        </authorList>
    </citation>
    <scope>NUCLEOTIDE SEQUENCE [LARGE SCALE GENOMIC DNA]</scope>
    <source>
        <strain evidence="14 15">XBU10</strain>
    </source>
</reference>
<dbReference type="PANTHER" id="PTHR42724:SF1">
    <property type="entry name" value="TETRAACYLDISACCHARIDE 4'-KINASE, MITOCHONDRIAL-RELATED"/>
    <property type="match status" value="1"/>
</dbReference>
<accession>A0A5D4XLJ7</accession>
<dbReference type="InterPro" id="IPR027417">
    <property type="entry name" value="P-loop_NTPase"/>
</dbReference>
<dbReference type="Pfam" id="PF02606">
    <property type="entry name" value="LpxK"/>
    <property type="match status" value="1"/>
</dbReference>
<keyword evidence="10 13" id="KW-0067">ATP-binding</keyword>
<dbReference type="NCBIfam" id="TIGR00682">
    <property type="entry name" value="lpxK"/>
    <property type="match status" value="1"/>
</dbReference>
<keyword evidence="15" id="KW-1185">Reference proteome</keyword>
<evidence type="ECO:0000256" key="7">
    <source>
        <dbReference type="ARBA" id="ARBA00022679"/>
    </source>
</evidence>
<dbReference type="EMBL" id="VTFT01000001">
    <property type="protein sequence ID" value="TYT24813.1"/>
    <property type="molecule type" value="Genomic_DNA"/>
</dbReference>
<dbReference type="SUPFAM" id="SSF52540">
    <property type="entry name" value="P-loop containing nucleoside triphosphate hydrolases"/>
    <property type="match status" value="1"/>
</dbReference>